<dbReference type="RefSeq" id="WP_012963142.1">
    <property type="nucleotide sequence ID" value="NC_013799.1"/>
</dbReference>
<organism evidence="2 3">
    <name type="scientific">Hydrogenobacter thermophilus (strain DSM 6534 / IAM 12695 / TK-6)</name>
    <dbReference type="NCBI Taxonomy" id="608538"/>
    <lineage>
        <taxon>Bacteria</taxon>
        <taxon>Pseudomonadati</taxon>
        <taxon>Aquificota</taxon>
        <taxon>Aquificia</taxon>
        <taxon>Aquificales</taxon>
        <taxon>Aquificaceae</taxon>
        <taxon>Hydrogenobacter</taxon>
    </lineage>
</organism>
<dbReference type="EMBL" id="AP011112">
    <property type="protein sequence ID" value="BAI68960.1"/>
    <property type="molecule type" value="Genomic_DNA"/>
</dbReference>
<keyword evidence="1" id="KW-1133">Transmembrane helix</keyword>
<dbReference type="KEGG" id="hte:Hydth_0494"/>
<proteinExistence type="predicted"/>
<dbReference type="PATRIC" id="fig|608538.5.peg.499"/>
<feature type="transmembrane region" description="Helical" evidence="1">
    <location>
        <begin position="181"/>
        <end position="200"/>
    </location>
</feature>
<dbReference type="STRING" id="608538.HTH_0496"/>
<evidence type="ECO:0000256" key="1">
    <source>
        <dbReference type="SAM" id="Phobius"/>
    </source>
</evidence>
<protein>
    <recommendedName>
        <fullName evidence="4">DUF554 domain-containing protein</fullName>
    </recommendedName>
</protein>
<gene>
    <name evidence="2" type="ordered locus">HTH_0496</name>
</gene>
<evidence type="ECO:0000313" key="2">
    <source>
        <dbReference type="EMBL" id="BAI68960.1"/>
    </source>
</evidence>
<evidence type="ECO:0000313" key="3">
    <source>
        <dbReference type="Proteomes" id="UP000002574"/>
    </source>
</evidence>
<dbReference type="InterPro" id="IPR007563">
    <property type="entry name" value="DUF554"/>
</dbReference>
<dbReference type="Proteomes" id="UP000002574">
    <property type="component" value="Chromosome"/>
</dbReference>
<dbReference type="eggNOG" id="COG1811">
    <property type="taxonomic scope" value="Bacteria"/>
</dbReference>
<accession>D3DGK8</accession>
<dbReference type="OrthoDB" id="9797976at2"/>
<evidence type="ECO:0008006" key="4">
    <source>
        <dbReference type="Google" id="ProtNLM"/>
    </source>
</evidence>
<dbReference type="KEGG" id="hth:HTH_0496"/>
<keyword evidence="1" id="KW-0472">Membrane</keyword>
<feature type="transmembrane region" description="Helical" evidence="1">
    <location>
        <begin position="36"/>
        <end position="53"/>
    </location>
</feature>
<sequence length="218" mass="23177">MFPGFGTLVNASLILLGSFVGLRASRYIPTSLKDGAINAIGLFTLMLGVKLLYENKPETLKVFFTILIGSALGHLAKIEESLHELLKNRGGDSLSGFVSASVLFTVGPMTLLGCILEGTKGDSTLILSKAFMDGFSSIILSSSLGKSVAFSAFFVLIFQGSLTMLAFYLGSFLPKDSMSNALFVGGGLMLLTGAKILGLLERIKVLNFFPSLFISLLV</sequence>
<feature type="transmembrane region" description="Helical" evidence="1">
    <location>
        <begin position="96"/>
        <end position="116"/>
    </location>
</feature>
<keyword evidence="3" id="KW-1185">Reference proteome</keyword>
<dbReference type="AlphaFoldDB" id="D3DGK8"/>
<dbReference type="PANTHER" id="PTHR36111:SF2">
    <property type="entry name" value="INNER MEMBRANE PROTEIN"/>
    <property type="match status" value="1"/>
</dbReference>
<reference evidence="2 3" key="1">
    <citation type="journal article" date="2010" name="J. Bacteriol.">
        <title>Complete genome sequence of the thermophilic, obligately chemolithoautotrophic hydrogen-oxidizing bacterium Hydrogenobacter thermophilus TK-6.</title>
        <authorList>
            <person name="Arai H."/>
            <person name="Kanbe H."/>
            <person name="Ishii M."/>
            <person name="Igarashi Y."/>
        </authorList>
    </citation>
    <scope>NUCLEOTIDE SEQUENCE [LARGE SCALE GENOMIC DNA]</scope>
    <source>
        <strain evidence="3">DSM 6534 / IAM 12695 / TK-6 [Tokyo]</strain>
    </source>
</reference>
<name>D3DGK8_HYDTT</name>
<keyword evidence="1" id="KW-0812">Transmembrane</keyword>
<dbReference type="Pfam" id="PF04474">
    <property type="entry name" value="DUF554"/>
    <property type="match status" value="1"/>
</dbReference>
<dbReference type="PANTHER" id="PTHR36111">
    <property type="entry name" value="INNER MEMBRANE PROTEIN-RELATED"/>
    <property type="match status" value="1"/>
</dbReference>